<dbReference type="RefSeq" id="WP_004465712.1">
    <property type="nucleotide sequence ID" value="NZ_AHMU02000071.1"/>
</dbReference>
<evidence type="ECO:0000313" key="1">
    <source>
        <dbReference type="EMBL" id="EMN20139.1"/>
    </source>
</evidence>
<organism evidence="1 2">
    <name type="scientific">Leptospira santarosai serovar Arenal str. MAVJ 401</name>
    <dbReference type="NCBI Taxonomy" id="1049976"/>
    <lineage>
        <taxon>Bacteria</taxon>
        <taxon>Pseudomonadati</taxon>
        <taxon>Spirochaetota</taxon>
        <taxon>Spirochaetia</taxon>
        <taxon>Leptospirales</taxon>
        <taxon>Leptospiraceae</taxon>
        <taxon>Leptospira</taxon>
    </lineage>
</organism>
<gene>
    <name evidence="1" type="ORF">LEP1GSC063_2697</name>
</gene>
<dbReference type="Pfam" id="PF09950">
    <property type="entry name" value="Major_capside"/>
    <property type="match status" value="1"/>
</dbReference>
<evidence type="ECO:0000313" key="2">
    <source>
        <dbReference type="Proteomes" id="UP000012106"/>
    </source>
</evidence>
<dbReference type="Proteomes" id="UP000012106">
    <property type="component" value="Unassembled WGS sequence"/>
</dbReference>
<accession>M6JDV3</accession>
<dbReference type="InterPro" id="IPR020049">
    <property type="entry name" value="Major_capsid-like"/>
</dbReference>
<reference evidence="1 2" key="1">
    <citation type="submission" date="2013-01" db="EMBL/GenBank/DDBJ databases">
        <authorList>
            <person name="Harkins D.M."/>
            <person name="Durkin A.S."/>
            <person name="Brinkac L.M."/>
            <person name="Haft D.H."/>
            <person name="Selengut J.D."/>
            <person name="Sanka R."/>
            <person name="DePew J."/>
            <person name="Purushe J."/>
            <person name="Hartskeerl R.A."/>
            <person name="Ahmed A."/>
            <person name="van der Linden H."/>
            <person name="Goris M.G.A."/>
            <person name="Vinetz J.M."/>
            <person name="Sutton G.G."/>
            <person name="Nierman W.C."/>
            <person name="Fouts D.E."/>
        </authorList>
    </citation>
    <scope>NUCLEOTIDE SEQUENCE [LARGE SCALE GENOMIC DNA]</scope>
    <source>
        <strain evidence="1 2">MAVJ 401</strain>
    </source>
</reference>
<sequence>MGDEAIYRKEDSEYIQKRIITARKNELVARSFLPIDEDTPSYSLRYTVEHVEDTGSARIREAGSDSDGMPLIGEKAGTQGDALFVIEAGFKITRDDLEAAEARRQSGKGSEYPVSDKRLDGTRRFIAEQENGIIFNGLKLAGKIIKPGYFNWPGINEGQVADSASSQSGIKKRLWKYKTPNQILADIVDAKEELEGDGKYHAAGILIDDRDYMRLLMPVTENSTVTTLQWLLQNKDVFFPRGFIRTKNLSYDILGKTIGNDSVGGFCIFDDAADVAEMILARDLEVIEGDWDKFSGKMKVRAEQKTGGVHVHKPKGIVMRYGTNTVKTV</sequence>
<dbReference type="PIRSF" id="PIRSF029202">
    <property type="entry name" value="UCP029202"/>
    <property type="match status" value="1"/>
</dbReference>
<proteinExistence type="predicted"/>
<name>M6JDV3_9LEPT</name>
<protein>
    <submittedName>
        <fullName evidence="1">PF09950 family protein</fullName>
    </submittedName>
</protein>
<comment type="caution">
    <text evidence="1">The sequence shown here is derived from an EMBL/GenBank/DDBJ whole genome shotgun (WGS) entry which is preliminary data.</text>
</comment>
<dbReference type="Gene3D" id="3.30.2400.30">
    <property type="match status" value="1"/>
</dbReference>
<dbReference type="AlphaFoldDB" id="M6JDV3"/>
<dbReference type="EMBL" id="AHMU02000071">
    <property type="protein sequence ID" value="EMN20139.1"/>
    <property type="molecule type" value="Genomic_DNA"/>
</dbReference>